<reference evidence="3" key="1">
    <citation type="journal article" date="2015" name="MBio">
        <title>Genome-Resolved Metagenomic Analysis Reveals Roles for Candidate Phyla and Other Microbial Community Members in Biogeochemical Transformations in Oil Reservoirs.</title>
        <authorList>
            <person name="Hu P."/>
            <person name="Tom L."/>
            <person name="Singh A."/>
            <person name="Thomas B.C."/>
            <person name="Baker B.J."/>
            <person name="Piceno Y.M."/>
            <person name="Andersen G.L."/>
            <person name="Banfield J.F."/>
        </authorList>
    </citation>
    <scope>NUCLEOTIDE SEQUENCE [LARGE SCALE GENOMIC DNA]</scope>
</reference>
<dbReference type="Proteomes" id="UP000053326">
    <property type="component" value="Unassembled WGS sequence"/>
</dbReference>
<gene>
    <name evidence="2" type="ORF">XD66_1587</name>
</gene>
<dbReference type="Gene3D" id="3.10.20.30">
    <property type="match status" value="1"/>
</dbReference>
<dbReference type="InterPro" id="IPR012675">
    <property type="entry name" value="Beta-grasp_dom_sf"/>
</dbReference>
<organism evidence="2 3">
    <name type="scientific">Thermacetogenium phaeum</name>
    <dbReference type="NCBI Taxonomy" id="85874"/>
    <lineage>
        <taxon>Bacteria</taxon>
        <taxon>Bacillati</taxon>
        <taxon>Bacillota</taxon>
        <taxon>Clostridia</taxon>
        <taxon>Thermoanaerobacterales</taxon>
        <taxon>Thermoanaerobacteraceae</taxon>
        <taxon>Thermacetogenium</taxon>
    </lineage>
</organism>
<comment type="caution">
    <text evidence="2">The sequence shown here is derived from an EMBL/GenBank/DDBJ whole genome shotgun (WGS) entry which is preliminary data.</text>
</comment>
<dbReference type="EMBL" id="LGFO01000286">
    <property type="protein sequence ID" value="KUK35705.1"/>
    <property type="molecule type" value="Genomic_DNA"/>
</dbReference>
<dbReference type="InterPro" id="IPR016155">
    <property type="entry name" value="Mopterin_synth/thiamin_S_b"/>
</dbReference>
<evidence type="ECO:0000313" key="3">
    <source>
        <dbReference type="Proteomes" id="UP000053326"/>
    </source>
</evidence>
<sequence>MITVELYSSLRYLVSNDDGLVTVAADRPLTVRELLEKIGLNHGEVDLVICEGRSLLPDDRLEPGCRVALYPIFGGG</sequence>
<protein>
    <submittedName>
        <fullName evidence="2">MoaD-like protein</fullName>
    </submittedName>
</protein>
<dbReference type="SUPFAM" id="SSF54285">
    <property type="entry name" value="MoaD/ThiS"/>
    <property type="match status" value="1"/>
</dbReference>
<evidence type="ECO:0000313" key="2">
    <source>
        <dbReference type="EMBL" id="KUK35705.1"/>
    </source>
</evidence>
<dbReference type="InterPro" id="IPR027798">
    <property type="entry name" value="Ub_Mut7C"/>
</dbReference>
<name>A0A101FEU3_9THEO</name>
<dbReference type="AlphaFoldDB" id="A0A101FEU3"/>
<accession>A0A101FEU3</accession>
<feature type="domain" description="Ubiquitin Mut7-C" evidence="1">
    <location>
        <begin position="2"/>
        <end position="73"/>
    </location>
</feature>
<proteinExistence type="predicted"/>
<dbReference type="Pfam" id="PF14451">
    <property type="entry name" value="Ub-Mut7C"/>
    <property type="match status" value="1"/>
</dbReference>
<evidence type="ECO:0000259" key="1">
    <source>
        <dbReference type="Pfam" id="PF14451"/>
    </source>
</evidence>